<dbReference type="PROSITE" id="PS50943">
    <property type="entry name" value="HTH_CROC1"/>
    <property type="match status" value="1"/>
</dbReference>
<evidence type="ECO:0000313" key="1">
    <source>
        <dbReference type="EMBL" id="TFB88626.1"/>
    </source>
</evidence>
<dbReference type="RefSeq" id="WP_092106550.1">
    <property type="nucleotide sequence ID" value="NZ_FOCN01000001.1"/>
</dbReference>
<dbReference type="OrthoDB" id="3420984at2"/>
<dbReference type="Gene3D" id="1.10.260.40">
    <property type="entry name" value="lambda repressor-like DNA-binding domains"/>
    <property type="match status" value="1"/>
</dbReference>
<organism evidence="1 2">
    <name type="scientific">Cryobacterium luteum</name>
    <dbReference type="NCBI Taxonomy" id="1424661"/>
    <lineage>
        <taxon>Bacteria</taxon>
        <taxon>Bacillati</taxon>
        <taxon>Actinomycetota</taxon>
        <taxon>Actinomycetes</taxon>
        <taxon>Micrococcales</taxon>
        <taxon>Microbacteriaceae</taxon>
        <taxon>Cryobacterium</taxon>
    </lineage>
</organism>
<dbReference type="InterPro" id="IPR001387">
    <property type="entry name" value="Cro/C1-type_HTH"/>
</dbReference>
<dbReference type="Pfam" id="PF01381">
    <property type="entry name" value="HTH_3"/>
    <property type="match status" value="1"/>
</dbReference>
<dbReference type="Proteomes" id="UP000297654">
    <property type="component" value="Unassembled WGS sequence"/>
</dbReference>
<dbReference type="AlphaFoldDB" id="A0A1H8ATA6"/>
<evidence type="ECO:0000313" key="2">
    <source>
        <dbReference type="Proteomes" id="UP000297654"/>
    </source>
</evidence>
<dbReference type="CDD" id="cd00093">
    <property type="entry name" value="HTH_XRE"/>
    <property type="match status" value="1"/>
</dbReference>
<dbReference type="InterPro" id="IPR010982">
    <property type="entry name" value="Lambda_DNA-bd_dom_sf"/>
</dbReference>
<dbReference type="SUPFAM" id="SSF47413">
    <property type="entry name" value="lambda repressor-like DNA-binding domains"/>
    <property type="match status" value="1"/>
</dbReference>
<reference evidence="1 2" key="1">
    <citation type="submission" date="2019-03" db="EMBL/GenBank/DDBJ databases">
        <title>Genomics of glacier-inhabiting Cryobacterium strains.</title>
        <authorList>
            <person name="Liu Q."/>
            <person name="Xin Y.-H."/>
        </authorList>
    </citation>
    <scope>NUCLEOTIDE SEQUENCE [LARGE SCALE GENOMIC DNA]</scope>
    <source>
        <strain evidence="1 2">Hh15</strain>
    </source>
</reference>
<sequence length="67" mass="7294">MPKTSPGAKIRKAREARCLTRSEVAAYAGVSVNTMVRLENFDALPKVTTLHALSECLDFSIDELLAS</sequence>
<dbReference type="EMBL" id="SOFF01000031">
    <property type="protein sequence ID" value="TFB88626.1"/>
    <property type="molecule type" value="Genomic_DNA"/>
</dbReference>
<protein>
    <submittedName>
        <fullName evidence="1">XRE family transcriptional regulator</fullName>
    </submittedName>
</protein>
<accession>A0A1H8ATA6</accession>
<dbReference type="SMART" id="SM00530">
    <property type="entry name" value="HTH_XRE"/>
    <property type="match status" value="1"/>
</dbReference>
<comment type="caution">
    <text evidence="1">The sequence shown here is derived from an EMBL/GenBank/DDBJ whole genome shotgun (WGS) entry which is preliminary data.</text>
</comment>
<keyword evidence="2" id="KW-1185">Reference proteome</keyword>
<name>A0A1H8ATA6_9MICO</name>
<proteinExistence type="predicted"/>
<gene>
    <name evidence="1" type="ORF">E3O10_12670</name>
</gene>
<dbReference type="GO" id="GO:0003677">
    <property type="term" value="F:DNA binding"/>
    <property type="evidence" value="ECO:0007669"/>
    <property type="project" value="InterPro"/>
</dbReference>
<dbReference type="STRING" id="1424661.SAMN05216281_101318"/>